<sequence length="373" mass="38927">MADFLENTLLSLVGTDTAVPAGATEILPGDTQLYDTVTRSVLPLVEALGPDEILRHPCGDIAARFGPDTPDGLLLQTYIVSQHGNLMTDPHQARIVDGAALNLDGPAVVGQGANQNKGPMAAALSAARELRSLRRAVWLTVNCEGRSSHDGSRRIFGDLGVRAAQSIIAFGTNLHVSLGNRGRVDIRITVPGAASHSSQPELGRNPIPPAAELVGRLPEVPLPPPHPDLGPATATPYQFRCEPIAPHTLPSRVHVVVDRRLLPGEDPDAAVAAVRRYLDGSWPDVEVGAGASMFPALVEPSAPVVSALAGFPMMYSRNAFDAGYGCSLGVPTVMFGPGRRDFGAGVVHAEAVAISDCRVAAAALADAARTLCG</sequence>
<keyword evidence="5" id="KW-1185">Reference proteome</keyword>
<keyword evidence="2" id="KW-0378">Hydrolase</keyword>
<proteinExistence type="predicted"/>
<evidence type="ECO:0000313" key="4">
    <source>
        <dbReference type="EMBL" id="SRX80189.1"/>
    </source>
</evidence>
<evidence type="ECO:0000313" key="5">
    <source>
        <dbReference type="Proteomes" id="UP000252008"/>
    </source>
</evidence>
<dbReference type="Proteomes" id="UP000252008">
    <property type="component" value="Unassembled WGS sequence"/>
</dbReference>
<dbReference type="Gene3D" id="3.30.70.360">
    <property type="match status" value="1"/>
</dbReference>
<dbReference type="RefSeq" id="WP_083146575.1">
    <property type="nucleotide sequence ID" value="NZ_MVID01000037.1"/>
</dbReference>
<dbReference type="Gene3D" id="3.40.630.10">
    <property type="entry name" value="Zn peptidases"/>
    <property type="match status" value="1"/>
</dbReference>
<feature type="domain" description="Peptidase M20 dimerisation" evidence="3">
    <location>
        <begin position="179"/>
        <end position="279"/>
    </location>
</feature>
<dbReference type="GO" id="GO:0016787">
    <property type="term" value="F:hydrolase activity"/>
    <property type="evidence" value="ECO:0007669"/>
    <property type="project" value="UniProtKB-KW"/>
</dbReference>
<dbReference type="SUPFAM" id="SSF53187">
    <property type="entry name" value="Zn-dependent exopeptidases"/>
    <property type="match status" value="1"/>
</dbReference>
<gene>
    <name evidence="4" type="ORF">MPP7335_01929</name>
</gene>
<evidence type="ECO:0000259" key="3">
    <source>
        <dbReference type="Pfam" id="PF07687"/>
    </source>
</evidence>
<dbReference type="InterPro" id="IPR050072">
    <property type="entry name" value="Peptidase_M20A"/>
</dbReference>
<dbReference type="SUPFAM" id="SSF55031">
    <property type="entry name" value="Bacterial exopeptidase dimerisation domain"/>
    <property type="match status" value="1"/>
</dbReference>
<evidence type="ECO:0000256" key="1">
    <source>
        <dbReference type="ARBA" id="ARBA00022723"/>
    </source>
</evidence>
<dbReference type="PANTHER" id="PTHR43808">
    <property type="entry name" value="ACETYLORNITHINE DEACETYLASE"/>
    <property type="match status" value="1"/>
</dbReference>
<dbReference type="InterPro" id="IPR036264">
    <property type="entry name" value="Bact_exopeptidase_dim_dom"/>
</dbReference>
<dbReference type="EMBL" id="UEGS01000001">
    <property type="protein sequence ID" value="SRX80189.1"/>
    <property type="molecule type" value="Genomic_DNA"/>
</dbReference>
<dbReference type="AlphaFoldDB" id="A0A375YGL7"/>
<evidence type="ECO:0000256" key="2">
    <source>
        <dbReference type="ARBA" id="ARBA00022801"/>
    </source>
</evidence>
<accession>A0A375YGL7</accession>
<reference evidence="4 5" key="1">
    <citation type="submission" date="2018-05" db="EMBL/GenBank/DDBJ databases">
        <authorList>
            <consortium name="IHU Genomes"/>
        </authorList>
    </citation>
    <scope>NUCLEOTIDE SEQUENCE [LARGE SCALE GENOMIC DNA]</scope>
    <source>
        <strain evidence="4 5">P7335</strain>
    </source>
</reference>
<dbReference type="STRING" id="39692.BST38_26890"/>
<dbReference type="Pfam" id="PF07687">
    <property type="entry name" value="M20_dimer"/>
    <property type="match status" value="1"/>
</dbReference>
<dbReference type="InterPro" id="IPR011650">
    <property type="entry name" value="Peptidase_M20_dimer"/>
</dbReference>
<protein>
    <submittedName>
        <fullName evidence="4">Succinyl-diaminopimelate desuccinylase [Candidatus Korarchaeum cryptofilum OPF8]</fullName>
    </submittedName>
</protein>
<keyword evidence="1" id="KW-0479">Metal-binding</keyword>
<name>A0A375YGL7_MYCPF</name>
<organism evidence="4 5">
    <name type="scientific">Mycolicibacterium parafortuitum</name>
    <name type="common">Mycobacterium parafortuitum</name>
    <dbReference type="NCBI Taxonomy" id="39692"/>
    <lineage>
        <taxon>Bacteria</taxon>
        <taxon>Bacillati</taxon>
        <taxon>Actinomycetota</taxon>
        <taxon>Actinomycetes</taxon>
        <taxon>Mycobacteriales</taxon>
        <taxon>Mycobacteriaceae</taxon>
        <taxon>Mycolicibacterium</taxon>
    </lineage>
</organism>